<dbReference type="PROSITE" id="PS50850">
    <property type="entry name" value="MFS"/>
    <property type="match status" value="1"/>
</dbReference>
<feature type="transmembrane region" description="Helical" evidence="6">
    <location>
        <begin position="138"/>
        <end position="156"/>
    </location>
</feature>
<dbReference type="SUPFAM" id="SSF103473">
    <property type="entry name" value="MFS general substrate transporter"/>
    <property type="match status" value="1"/>
</dbReference>
<dbReference type="PANTHER" id="PTHR19432:SF35">
    <property type="entry name" value="SOLUTE CARRIER FAMILY 45 MEMBER 3 ISOFORM X1"/>
    <property type="match status" value="1"/>
</dbReference>
<dbReference type="InterPro" id="IPR011701">
    <property type="entry name" value="MFS"/>
</dbReference>
<accession>A0A0S7C2L0</accession>
<feature type="transmembrane region" description="Helical" evidence="6">
    <location>
        <begin position="349"/>
        <end position="372"/>
    </location>
</feature>
<feature type="transmembrane region" description="Helical" evidence="6">
    <location>
        <begin position="422"/>
        <end position="441"/>
    </location>
</feature>
<evidence type="ECO:0000259" key="7">
    <source>
        <dbReference type="PROSITE" id="PS50850"/>
    </source>
</evidence>
<proteinExistence type="predicted"/>
<evidence type="ECO:0000256" key="3">
    <source>
        <dbReference type="ARBA" id="ARBA00022692"/>
    </source>
</evidence>
<evidence type="ECO:0000256" key="5">
    <source>
        <dbReference type="ARBA" id="ARBA00023136"/>
    </source>
</evidence>
<evidence type="ECO:0000256" key="2">
    <source>
        <dbReference type="ARBA" id="ARBA00022448"/>
    </source>
</evidence>
<evidence type="ECO:0000256" key="4">
    <source>
        <dbReference type="ARBA" id="ARBA00022989"/>
    </source>
</evidence>
<dbReference type="PANTHER" id="PTHR19432">
    <property type="entry name" value="SUGAR TRANSPORTER"/>
    <property type="match status" value="1"/>
</dbReference>
<protein>
    <submittedName>
        <fullName evidence="8">Major facilitator superfamily</fullName>
    </submittedName>
</protein>
<feature type="transmembrane region" description="Helical" evidence="6">
    <location>
        <begin position="47"/>
        <end position="64"/>
    </location>
</feature>
<evidence type="ECO:0000313" key="9">
    <source>
        <dbReference type="Proteomes" id="UP000053091"/>
    </source>
</evidence>
<evidence type="ECO:0000313" key="8">
    <source>
        <dbReference type="EMBL" id="GAP44337.1"/>
    </source>
</evidence>
<sequence>MFIKTAAMKKLSGRPFQFVQQVFSVFLTLNFKTVFMSKKPHLSFWQIWNMSFGFLGIQFGFALQNANVSRIFETLGAKVDEIPILWIAAPVTGLIMQPIIGHLSDNTWNRWGRRRPFFMVGAILASIALIIMPNSPTLWVAAGMLWIMDASINISMEPFRAFVGDMLPSEQRTKGFAMQSFFIGTGAVVASALPYILTNWFGIANTAPEGKIPPSVQYSFYLGAFAFFAAVLWTVLRTKEYSPEELKAHAEAEGLVTGETPGEEISEPGKVSRVFLNRSILWISVGLVLSYIIYHFGFHPELYIFSAGLGVYGLMMLISGLIIRSGNLKNGIAVVMHDLYRMPKTMAQLAVVQFFSWFALFAMWIYTTAAVTKHIYGTTDPTSELFNKGADWVGICFAVYNGFAAAVAFLLPVIAKRTSRKFTHMLALVAGGLGLISIYFIKDPNLLLVSMVGVGFAWASILSMPYAILAGALPANKMGTYMGIFNFFIVIPQILAASILGFFTRDLFGGEAVYAIVLGGISMFIAAATVMFVKDEH</sequence>
<keyword evidence="9" id="KW-1185">Reference proteome</keyword>
<evidence type="ECO:0000256" key="1">
    <source>
        <dbReference type="ARBA" id="ARBA00004141"/>
    </source>
</evidence>
<feature type="transmembrane region" description="Helical" evidence="6">
    <location>
        <begin position="176"/>
        <end position="198"/>
    </location>
</feature>
<keyword evidence="4 6" id="KW-1133">Transmembrane helix</keyword>
<feature type="transmembrane region" description="Helical" evidence="6">
    <location>
        <begin position="447"/>
        <end position="469"/>
    </location>
</feature>
<organism evidence="8">
    <name type="scientific">Lentimicrobium saccharophilum</name>
    <dbReference type="NCBI Taxonomy" id="1678841"/>
    <lineage>
        <taxon>Bacteria</taxon>
        <taxon>Pseudomonadati</taxon>
        <taxon>Bacteroidota</taxon>
        <taxon>Bacteroidia</taxon>
        <taxon>Bacteroidales</taxon>
        <taxon>Lentimicrobiaceae</taxon>
        <taxon>Lentimicrobium</taxon>
    </lineage>
</organism>
<feature type="transmembrane region" description="Helical" evidence="6">
    <location>
        <begin position="481"/>
        <end position="500"/>
    </location>
</feature>
<dbReference type="EMBL" id="DF968183">
    <property type="protein sequence ID" value="GAP44337.1"/>
    <property type="molecule type" value="Genomic_DNA"/>
</dbReference>
<dbReference type="PATRIC" id="fig|1678841.3.peg.2816"/>
<keyword evidence="5 6" id="KW-0472">Membrane</keyword>
<dbReference type="GO" id="GO:0016020">
    <property type="term" value="C:membrane"/>
    <property type="evidence" value="ECO:0007669"/>
    <property type="project" value="UniProtKB-SubCell"/>
</dbReference>
<dbReference type="GO" id="GO:0022857">
    <property type="term" value="F:transmembrane transporter activity"/>
    <property type="evidence" value="ECO:0007669"/>
    <property type="project" value="InterPro"/>
</dbReference>
<feature type="transmembrane region" description="Helical" evidence="6">
    <location>
        <begin position="84"/>
        <end position="104"/>
    </location>
</feature>
<name>A0A0S7C2L0_9BACT</name>
<dbReference type="Proteomes" id="UP000053091">
    <property type="component" value="Unassembled WGS sequence"/>
</dbReference>
<dbReference type="InterPro" id="IPR036259">
    <property type="entry name" value="MFS_trans_sf"/>
</dbReference>
<reference evidence="8" key="1">
    <citation type="journal article" date="2015" name="Genome Announc.">
        <title>Draft Genome Sequence of Bacteroidales Strain TBC1, a Novel Isolate from a Methanogenic Wastewater Treatment System.</title>
        <authorList>
            <person name="Tourlousse D.M."/>
            <person name="Matsuura N."/>
            <person name="Sun L."/>
            <person name="Toyonaga M."/>
            <person name="Kuroda K."/>
            <person name="Ohashi A."/>
            <person name="Cruz R."/>
            <person name="Yamaguchi T."/>
            <person name="Sekiguchi Y."/>
        </authorList>
    </citation>
    <scope>NUCLEOTIDE SEQUENCE [LARGE SCALE GENOMIC DNA]</scope>
    <source>
        <strain evidence="8">TBC1</strain>
    </source>
</reference>
<feature type="domain" description="Major facilitator superfamily (MFS) profile" evidence="7">
    <location>
        <begin position="345"/>
        <end position="537"/>
    </location>
</feature>
<dbReference type="AlphaFoldDB" id="A0A0S7C2L0"/>
<gene>
    <name evidence="8" type="ORF">TBC1_12138</name>
</gene>
<dbReference type="STRING" id="1678841.TBC1_12138"/>
<dbReference type="InterPro" id="IPR020846">
    <property type="entry name" value="MFS_dom"/>
</dbReference>
<dbReference type="Pfam" id="PF07690">
    <property type="entry name" value="MFS_1"/>
    <property type="match status" value="1"/>
</dbReference>
<comment type="subcellular location">
    <subcellularLocation>
        <location evidence="1">Membrane</location>
        <topology evidence="1">Multi-pass membrane protein</topology>
    </subcellularLocation>
</comment>
<feature type="transmembrane region" description="Helical" evidence="6">
    <location>
        <begin position="280"/>
        <end position="297"/>
    </location>
</feature>
<feature type="transmembrane region" description="Helical" evidence="6">
    <location>
        <begin position="218"/>
        <end position="236"/>
    </location>
</feature>
<dbReference type="Gene3D" id="1.20.1250.20">
    <property type="entry name" value="MFS general substrate transporter like domains"/>
    <property type="match status" value="2"/>
</dbReference>
<feature type="transmembrane region" description="Helical" evidence="6">
    <location>
        <begin position="512"/>
        <end position="533"/>
    </location>
</feature>
<keyword evidence="2" id="KW-0813">Transport</keyword>
<evidence type="ECO:0000256" key="6">
    <source>
        <dbReference type="SAM" id="Phobius"/>
    </source>
</evidence>
<keyword evidence="3 6" id="KW-0812">Transmembrane</keyword>
<feature type="transmembrane region" description="Helical" evidence="6">
    <location>
        <begin position="116"/>
        <end position="132"/>
    </location>
</feature>
<feature type="transmembrane region" description="Helical" evidence="6">
    <location>
        <begin position="392"/>
        <end position="415"/>
    </location>
</feature>
<feature type="transmembrane region" description="Helical" evidence="6">
    <location>
        <begin position="303"/>
        <end position="323"/>
    </location>
</feature>